<evidence type="ECO:0000313" key="2">
    <source>
        <dbReference type="EMBL" id="KAJ7674247.1"/>
    </source>
</evidence>
<evidence type="ECO:0000256" key="1">
    <source>
        <dbReference type="SAM" id="MobiDB-lite"/>
    </source>
</evidence>
<name>A0AAD7D1E0_MYCRO</name>
<keyword evidence="3" id="KW-1185">Reference proteome</keyword>
<comment type="caution">
    <text evidence="2">The sequence shown here is derived from an EMBL/GenBank/DDBJ whole genome shotgun (WGS) entry which is preliminary data.</text>
</comment>
<feature type="non-terminal residue" evidence="2">
    <location>
        <position position="116"/>
    </location>
</feature>
<accession>A0AAD7D1E0</accession>
<dbReference type="Proteomes" id="UP001221757">
    <property type="component" value="Unassembled WGS sequence"/>
</dbReference>
<dbReference type="EMBL" id="JARKIE010000157">
    <property type="protein sequence ID" value="KAJ7674247.1"/>
    <property type="molecule type" value="Genomic_DNA"/>
</dbReference>
<evidence type="ECO:0000313" key="3">
    <source>
        <dbReference type="Proteomes" id="UP001221757"/>
    </source>
</evidence>
<feature type="region of interest" description="Disordered" evidence="1">
    <location>
        <begin position="15"/>
        <end position="43"/>
    </location>
</feature>
<proteinExistence type="predicted"/>
<dbReference type="AlphaFoldDB" id="A0AAD7D1E0"/>
<organism evidence="2 3">
    <name type="scientific">Mycena rosella</name>
    <name type="common">Pink bonnet</name>
    <name type="synonym">Agaricus rosellus</name>
    <dbReference type="NCBI Taxonomy" id="1033263"/>
    <lineage>
        <taxon>Eukaryota</taxon>
        <taxon>Fungi</taxon>
        <taxon>Dikarya</taxon>
        <taxon>Basidiomycota</taxon>
        <taxon>Agaricomycotina</taxon>
        <taxon>Agaricomycetes</taxon>
        <taxon>Agaricomycetidae</taxon>
        <taxon>Agaricales</taxon>
        <taxon>Marasmiineae</taxon>
        <taxon>Mycenaceae</taxon>
        <taxon>Mycena</taxon>
    </lineage>
</organism>
<sequence>MLHASLHSLRANRHSWLVGTPNPNSSARARAHRSCQNDPIQRRHGSGNHCQPLCTLICGCALHGLHLGNPISCSCSGRHARARSPLMRQSSTTTARPTWASAVRRGSRMRVGTLVR</sequence>
<gene>
    <name evidence="2" type="ORF">B0H17DRAFT_1334936</name>
</gene>
<reference evidence="2" key="1">
    <citation type="submission" date="2023-03" db="EMBL/GenBank/DDBJ databases">
        <title>Massive genome expansion in bonnet fungi (Mycena s.s.) driven by repeated elements and novel gene families across ecological guilds.</title>
        <authorList>
            <consortium name="Lawrence Berkeley National Laboratory"/>
            <person name="Harder C.B."/>
            <person name="Miyauchi S."/>
            <person name="Viragh M."/>
            <person name="Kuo A."/>
            <person name="Thoen E."/>
            <person name="Andreopoulos B."/>
            <person name="Lu D."/>
            <person name="Skrede I."/>
            <person name="Drula E."/>
            <person name="Henrissat B."/>
            <person name="Morin E."/>
            <person name="Kohler A."/>
            <person name="Barry K."/>
            <person name="LaButti K."/>
            <person name="Morin E."/>
            <person name="Salamov A."/>
            <person name="Lipzen A."/>
            <person name="Mereny Z."/>
            <person name="Hegedus B."/>
            <person name="Baldrian P."/>
            <person name="Stursova M."/>
            <person name="Weitz H."/>
            <person name="Taylor A."/>
            <person name="Grigoriev I.V."/>
            <person name="Nagy L.G."/>
            <person name="Martin F."/>
            <person name="Kauserud H."/>
        </authorList>
    </citation>
    <scope>NUCLEOTIDE SEQUENCE</scope>
    <source>
        <strain evidence="2">CBHHK067</strain>
    </source>
</reference>
<protein>
    <submittedName>
        <fullName evidence="2">Uncharacterized protein</fullName>
    </submittedName>
</protein>